<dbReference type="PANTHER" id="PTHR42794">
    <property type="entry name" value="HEMIN IMPORT ATP-BINDING PROTEIN HMUV"/>
    <property type="match status" value="1"/>
</dbReference>
<dbReference type="CDD" id="cd03214">
    <property type="entry name" value="ABC_Iron-Siderophores_B12_Hemin"/>
    <property type="match status" value="1"/>
</dbReference>
<evidence type="ECO:0000256" key="2">
    <source>
        <dbReference type="ARBA" id="ARBA00022840"/>
    </source>
</evidence>
<feature type="domain" description="ABC transporter" evidence="4">
    <location>
        <begin position="3"/>
        <end position="238"/>
    </location>
</feature>
<comment type="caution">
    <text evidence="5">The sequence shown here is derived from an EMBL/GenBank/DDBJ whole genome shotgun (WGS) entry which is preliminary data.</text>
</comment>
<keyword evidence="6" id="KW-1185">Reference proteome</keyword>
<dbReference type="InterPro" id="IPR003593">
    <property type="entry name" value="AAA+_ATPase"/>
</dbReference>
<keyword evidence="2" id="KW-0067">ATP-binding</keyword>
<dbReference type="eggNOG" id="COG1120">
    <property type="taxonomic scope" value="Bacteria"/>
</dbReference>
<dbReference type="SUPFAM" id="SSF52540">
    <property type="entry name" value="P-loop containing nucleoside triphosphate hydrolases"/>
    <property type="match status" value="1"/>
</dbReference>
<evidence type="ECO:0000313" key="6">
    <source>
        <dbReference type="Proteomes" id="UP000019113"/>
    </source>
</evidence>
<dbReference type="GO" id="GO:0005524">
    <property type="term" value="F:ATP binding"/>
    <property type="evidence" value="ECO:0007669"/>
    <property type="project" value="UniProtKB-KW"/>
</dbReference>
<evidence type="ECO:0000256" key="3">
    <source>
        <dbReference type="SAM" id="MobiDB-lite"/>
    </source>
</evidence>
<name>W1N751_9GAMM</name>
<dbReference type="PANTHER" id="PTHR42794:SF2">
    <property type="entry name" value="ABC TRANSPORTER ATP-BINDING PROTEIN"/>
    <property type="match status" value="1"/>
</dbReference>
<sequence>MRLHCDALQIDIPDRSLGQALSLTVEPGSRWGILGPNGVGKTTLLHTLAGLRQPADGQVVLGDRPLASWRRRQAAQHVGLVFQERHDDFPATVLETALIGRHPYLRAWHNESAEDIERAHLALKRLGIDHLAQRSLATLSGGERQRVSIATVLTQSPDIWLADEPTNHLDLHHQVEVMALLDEQARHGSAVVMCLHDLNLAARWCDHLLLLYPDGEACWGPRDEMLVTSALERLYDQPLITADIDGVPVFLPRAAAFSSTPFPPASFPSTSFPSAAAQGESHDTTRRGS</sequence>
<dbReference type="PROSITE" id="PS00211">
    <property type="entry name" value="ABC_TRANSPORTER_1"/>
    <property type="match status" value="1"/>
</dbReference>
<evidence type="ECO:0000259" key="4">
    <source>
        <dbReference type="PROSITE" id="PS50893"/>
    </source>
</evidence>
<dbReference type="Proteomes" id="UP000019113">
    <property type="component" value="Unassembled WGS sequence"/>
</dbReference>
<dbReference type="SMART" id="SM00382">
    <property type="entry name" value="AAA"/>
    <property type="match status" value="1"/>
</dbReference>
<dbReference type="Gene3D" id="3.40.50.300">
    <property type="entry name" value="P-loop containing nucleotide triphosphate hydrolases"/>
    <property type="match status" value="1"/>
</dbReference>
<organism evidence="5 6">
    <name type="scientific">Halomonas huangheensis</name>
    <dbReference type="NCBI Taxonomy" id="1178482"/>
    <lineage>
        <taxon>Bacteria</taxon>
        <taxon>Pseudomonadati</taxon>
        <taxon>Pseudomonadota</taxon>
        <taxon>Gammaproteobacteria</taxon>
        <taxon>Oceanospirillales</taxon>
        <taxon>Halomonadaceae</taxon>
        <taxon>Halomonas</taxon>
    </lineage>
</organism>
<protein>
    <recommendedName>
        <fullName evidence="4">ABC transporter domain-containing protein</fullName>
    </recommendedName>
</protein>
<evidence type="ECO:0000256" key="1">
    <source>
        <dbReference type="ARBA" id="ARBA00022741"/>
    </source>
</evidence>
<dbReference type="InterPro" id="IPR017871">
    <property type="entry name" value="ABC_transporter-like_CS"/>
</dbReference>
<dbReference type="Pfam" id="PF00005">
    <property type="entry name" value="ABC_tran"/>
    <property type="match status" value="1"/>
</dbReference>
<dbReference type="PROSITE" id="PS50893">
    <property type="entry name" value="ABC_TRANSPORTER_2"/>
    <property type="match status" value="1"/>
</dbReference>
<dbReference type="RefSeq" id="WP_021818984.1">
    <property type="nucleotide sequence ID" value="NZ_AVBC01000026.1"/>
</dbReference>
<evidence type="ECO:0000313" key="5">
    <source>
        <dbReference type="EMBL" id="ERL51372.1"/>
    </source>
</evidence>
<feature type="region of interest" description="Disordered" evidence="3">
    <location>
        <begin position="268"/>
        <end position="289"/>
    </location>
</feature>
<dbReference type="AlphaFoldDB" id="W1N751"/>
<accession>W1N751</accession>
<dbReference type="InterPro" id="IPR003439">
    <property type="entry name" value="ABC_transporter-like_ATP-bd"/>
</dbReference>
<keyword evidence="1" id="KW-0547">Nucleotide-binding</keyword>
<feature type="compositionally biased region" description="Basic and acidic residues" evidence="3">
    <location>
        <begin position="280"/>
        <end position="289"/>
    </location>
</feature>
<dbReference type="GO" id="GO:0016887">
    <property type="term" value="F:ATP hydrolysis activity"/>
    <property type="evidence" value="ECO:0007669"/>
    <property type="project" value="InterPro"/>
</dbReference>
<reference evidence="5 6" key="1">
    <citation type="submission" date="2013-08" db="EMBL/GenBank/DDBJ databases">
        <title>draft genome of Halomonas huanghegensis, strain BJGMM-B45T.</title>
        <authorList>
            <person name="Miao C."/>
            <person name="Wan Y."/>
            <person name="Jin W."/>
        </authorList>
    </citation>
    <scope>NUCLEOTIDE SEQUENCE [LARGE SCALE GENOMIC DNA]</scope>
    <source>
        <strain evidence="5 6">BJGMM-B45</strain>
    </source>
</reference>
<gene>
    <name evidence="5" type="ORF">BJB45_14365</name>
</gene>
<dbReference type="OrthoDB" id="6461291at2"/>
<dbReference type="PATRIC" id="fig|1178482.3.peg.2025"/>
<proteinExistence type="predicted"/>
<dbReference type="EMBL" id="AVBC01000026">
    <property type="protein sequence ID" value="ERL51372.1"/>
    <property type="molecule type" value="Genomic_DNA"/>
</dbReference>
<feature type="compositionally biased region" description="Low complexity" evidence="3">
    <location>
        <begin position="268"/>
        <end position="277"/>
    </location>
</feature>
<dbReference type="InterPro" id="IPR027417">
    <property type="entry name" value="P-loop_NTPase"/>
</dbReference>